<dbReference type="AlphaFoldDB" id="T1A0K1"/>
<name>T1A0K1_9ZZZZ</name>
<protein>
    <submittedName>
        <fullName evidence="1">Uncharacterized protein</fullName>
    </submittedName>
</protein>
<reference evidence="1" key="2">
    <citation type="journal article" date="2014" name="ISME J.">
        <title>Microbial stratification in low pH oxic and suboxic macroscopic growths along an acid mine drainage.</title>
        <authorList>
            <person name="Mendez-Garcia C."/>
            <person name="Mesa V."/>
            <person name="Sprenger R.R."/>
            <person name="Richter M."/>
            <person name="Diez M.S."/>
            <person name="Solano J."/>
            <person name="Bargiela R."/>
            <person name="Golyshina O.V."/>
            <person name="Manteca A."/>
            <person name="Ramos J.L."/>
            <person name="Gallego J.R."/>
            <person name="Llorente I."/>
            <person name="Martins Dos Santos V.A."/>
            <person name="Jensen O.N."/>
            <person name="Pelaez A.I."/>
            <person name="Sanchez J."/>
            <person name="Ferrer M."/>
        </authorList>
    </citation>
    <scope>NUCLEOTIDE SEQUENCE</scope>
</reference>
<gene>
    <name evidence="1" type="ORF">B2A_07302</name>
</gene>
<comment type="caution">
    <text evidence="1">The sequence shown here is derived from an EMBL/GenBank/DDBJ whole genome shotgun (WGS) entry which is preliminary data.</text>
</comment>
<proteinExistence type="predicted"/>
<reference evidence="1" key="1">
    <citation type="submission" date="2013-08" db="EMBL/GenBank/DDBJ databases">
        <authorList>
            <person name="Mendez C."/>
            <person name="Richter M."/>
            <person name="Ferrer M."/>
            <person name="Sanchez J."/>
        </authorList>
    </citation>
    <scope>NUCLEOTIDE SEQUENCE</scope>
</reference>
<sequence>MRLSTLIATLQRIATRGGDPDVMVSVQSQAELRGTIPAVGINAAHAGFDWDSGRVLLTPAQPVVALTAAQVEAIVKSVREGQSWHTYQTYKTLRQRCRDLEAQVARLTSKNGPAASA</sequence>
<accession>T1A0K1</accession>
<evidence type="ECO:0000313" key="1">
    <source>
        <dbReference type="EMBL" id="EQD50448.1"/>
    </source>
</evidence>
<dbReference type="EMBL" id="AUZZ01005220">
    <property type="protein sequence ID" value="EQD50448.1"/>
    <property type="molecule type" value="Genomic_DNA"/>
</dbReference>
<organism evidence="1">
    <name type="scientific">mine drainage metagenome</name>
    <dbReference type="NCBI Taxonomy" id="410659"/>
    <lineage>
        <taxon>unclassified sequences</taxon>
        <taxon>metagenomes</taxon>
        <taxon>ecological metagenomes</taxon>
    </lineage>
</organism>